<keyword evidence="2" id="KW-1185">Reference proteome</keyword>
<dbReference type="RefSeq" id="WP_094250458.1">
    <property type="nucleotide sequence ID" value="NZ_JBHLXL010000001.1"/>
</dbReference>
<comment type="caution">
    <text evidence="1">The sequence shown here is derived from an EMBL/GenBank/DDBJ whole genome shotgun (WGS) entry which is preliminary data.</text>
</comment>
<evidence type="ECO:0000313" key="1">
    <source>
        <dbReference type="EMBL" id="OYD58496.1"/>
    </source>
</evidence>
<accession>A0A235FAY2</accession>
<dbReference type="Proteomes" id="UP000215059">
    <property type="component" value="Unassembled WGS sequence"/>
</dbReference>
<dbReference type="AlphaFoldDB" id="A0A235FAY2"/>
<reference evidence="1 2" key="1">
    <citation type="submission" date="2017-07" db="EMBL/GenBank/DDBJ databases">
        <title>Fictibacillus sp. nov. GDSW-R2A3 Genome sequencing and assembly.</title>
        <authorList>
            <person name="Mayilraj S."/>
        </authorList>
    </citation>
    <scope>NUCLEOTIDE SEQUENCE [LARGE SCALE GENOMIC DNA]</scope>
    <source>
        <strain evidence="1 2">GDSW-R2A3</strain>
    </source>
</reference>
<name>A0A235FAY2_9BACL</name>
<proteinExistence type="predicted"/>
<organism evidence="1 2">
    <name type="scientific">Fictibacillus aquaticus</name>
    <dbReference type="NCBI Taxonomy" id="2021314"/>
    <lineage>
        <taxon>Bacteria</taxon>
        <taxon>Bacillati</taxon>
        <taxon>Bacillota</taxon>
        <taxon>Bacilli</taxon>
        <taxon>Bacillales</taxon>
        <taxon>Fictibacillaceae</taxon>
        <taxon>Fictibacillus</taxon>
    </lineage>
</organism>
<protein>
    <submittedName>
        <fullName evidence="1">Uncharacterized protein</fullName>
    </submittedName>
</protein>
<evidence type="ECO:0000313" key="2">
    <source>
        <dbReference type="Proteomes" id="UP000215059"/>
    </source>
</evidence>
<dbReference type="EMBL" id="NOII01000001">
    <property type="protein sequence ID" value="OYD58496.1"/>
    <property type="molecule type" value="Genomic_DNA"/>
</dbReference>
<gene>
    <name evidence="1" type="ORF">CGZ90_00930</name>
</gene>
<sequence length="78" mass="8832">MNDLYALAIPKQIADICEETGIEINRLLIMASAYLKEAIEDYMKYDDDGMLTEIGITLDEAVLFKCAAEKEIQKVRES</sequence>